<dbReference type="EMBL" id="CAJJDN010000057">
    <property type="protein sequence ID" value="CAD8091624.1"/>
    <property type="molecule type" value="Genomic_DNA"/>
</dbReference>
<dbReference type="OrthoDB" id="305466at2759"/>
<organism evidence="3 4">
    <name type="scientific">Paramecium sonneborni</name>
    <dbReference type="NCBI Taxonomy" id="65129"/>
    <lineage>
        <taxon>Eukaryota</taxon>
        <taxon>Sar</taxon>
        <taxon>Alveolata</taxon>
        <taxon>Ciliophora</taxon>
        <taxon>Intramacronucleata</taxon>
        <taxon>Oligohymenophorea</taxon>
        <taxon>Peniculida</taxon>
        <taxon>Parameciidae</taxon>
        <taxon>Paramecium</taxon>
    </lineage>
</organism>
<evidence type="ECO:0000256" key="1">
    <source>
        <dbReference type="ARBA" id="ARBA00006180"/>
    </source>
</evidence>
<evidence type="ECO:0000256" key="2">
    <source>
        <dbReference type="ARBA" id="ARBA00023306"/>
    </source>
</evidence>
<comment type="similarity">
    <text evidence="1">Belongs to the SAPS family.</text>
</comment>
<dbReference type="Proteomes" id="UP000692954">
    <property type="component" value="Unassembled WGS sequence"/>
</dbReference>
<comment type="caution">
    <text evidence="3">The sequence shown here is derived from an EMBL/GenBank/DDBJ whole genome shotgun (WGS) entry which is preliminary data.</text>
</comment>
<keyword evidence="4" id="KW-1185">Reference proteome</keyword>
<dbReference type="InterPro" id="IPR007587">
    <property type="entry name" value="SAPS"/>
</dbReference>
<keyword evidence="2" id="KW-0131">Cell cycle</keyword>
<accession>A0A8S1NWX4</accession>
<reference evidence="3" key="1">
    <citation type="submission" date="2021-01" db="EMBL/GenBank/DDBJ databases">
        <authorList>
            <consortium name="Genoscope - CEA"/>
            <person name="William W."/>
        </authorList>
    </citation>
    <scope>NUCLEOTIDE SEQUENCE</scope>
</reference>
<gene>
    <name evidence="3" type="ORF">PSON_ATCC_30995.1.T0570365</name>
</gene>
<dbReference type="AlphaFoldDB" id="A0A8S1NWX4"/>
<dbReference type="PANTHER" id="PTHR12634">
    <property type="entry name" value="SIT4 YEAST -ASSOCIATING PROTEIN-RELATED"/>
    <property type="match status" value="1"/>
</dbReference>
<proteinExistence type="inferred from homology"/>
<dbReference type="GO" id="GO:0019888">
    <property type="term" value="F:protein phosphatase regulator activity"/>
    <property type="evidence" value="ECO:0007669"/>
    <property type="project" value="TreeGrafter"/>
</dbReference>
<sequence length="503" mass="59469">MDNQQDQQNNFQDYIVTQLLSIVQSDQSYSSKCQAIIQNQFSPFIFQELINTIICSNNLYNRNPTPELFYQCSEIFQNANQDFIDYIFDITPNQNDESQLIKKNLFRTLISVVECDTLNETICGYLYKAMNSCIQKRGTDVWNYLENDSRIISSLIKHVDQPYICRIITELIIFGYQPQQLLDYSYKAQQISNRLFKMMIYKSHSNLIVDNISNIFIEIFQRKQQNPNLEISKILETFQHPKQLFDLEIQSNSKGPYSILNLLLEYIINYQQDQLELLFLNVLKLIPQQLKVQNYQKDNYFGKLFGSSKMALILLTFQLIQLKNVAINSELIQQDFADIFINIALEFPLHQQLHHYVFWIFKTIIDSDQPESISKIIDSLLNFIIEQLSNQQKQNQVELEGFVSQLAKYLIDRQNNVIIGQAMKQNQQWKLICQTTLKNINQIEQSFLFNFNPNCKILDQLQNLNQFEIEQEIKLEQQKQQQLLLQEQQQIQQEKLGQNEQFN</sequence>
<dbReference type="GO" id="GO:0019903">
    <property type="term" value="F:protein phosphatase binding"/>
    <property type="evidence" value="ECO:0007669"/>
    <property type="project" value="InterPro"/>
</dbReference>
<name>A0A8S1NWX4_9CILI</name>
<evidence type="ECO:0000313" key="3">
    <source>
        <dbReference type="EMBL" id="CAD8091624.1"/>
    </source>
</evidence>
<dbReference type="PANTHER" id="PTHR12634:SF8">
    <property type="entry name" value="FIERY MOUNTAIN, ISOFORM D"/>
    <property type="match status" value="1"/>
</dbReference>
<protein>
    <submittedName>
        <fullName evidence="3">Uncharacterized protein</fullName>
    </submittedName>
</protein>
<evidence type="ECO:0000313" key="4">
    <source>
        <dbReference type="Proteomes" id="UP000692954"/>
    </source>
</evidence>